<dbReference type="GO" id="GO:0010295">
    <property type="term" value="F:(+)-abscisic acid 8'-hydroxylase activity"/>
    <property type="evidence" value="ECO:0007669"/>
    <property type="project" value="TreeGrafter"/>
</dbReference>
<gene>
    <name evidence="4" type="ORF">LITE_LOCUS29312</name>
</gene>
<dbReference type="InterPro" id="IPR036396">
    <property type="entry name" value="Cyt_P450_sf"/>
</dbReference>
<dbReference type="GO" id="GO:0016125">
    <property type="term" value="P:sterol metabolic process"/>
    <property type="evidence" value="ECO:0007669"/>
    <property type="project" value="TreeGrafter"/>
</dbReference>
<protein>
    <submittedName>
        <fullName evidence="4">Uncharacterized protein</fullName>
    </submittedName>
</protein>
<comment type="caution">
    <text evidence="4">The sequence shown here is derived from an EMBL/GenBank/DDBJ whole genome shotgun (WGS) entry which is preliminary data.</text>
</comment>
<dbReference type="Gene3D" id="1.10.630.10">
    <property type="entry name" value="Cytochrome P450"/>
    <property type="match status" value="1"/>
</dbReference>
<name>A0AAV0MLM0_9ROSI</name>
<evidence type="ECO:0000256" key="3">
    <source>
        <dbReference type="ARBA" id="ARBA00023004"/>
    </source>
</evidence>
<keyword evidence="5" id="KW-1185">Reference proteome</keyword>
<dbReference type="GO" id="GO:0005506">
    <property type="term" value="F:iron ion binding"/>
    <property type="evidence" value="ECO:0007669"/>
    <property type="project" value="InterPro"/>
</dbReference>
<reference evidence="4" key="1">
    <citation type="submission" date="2022-08" db="EMBL/GenBank/DDBJ databases">
        <authorList>
            <person name="Gutierrez-Valencia J."/>
        </authorList>
    </citation>
    <scope>NUCLEOTIDE SEQUENCE</scope>
</reference>
<dbReference type="InterPro" id="IPR001128">
    <property type="entry name" value="Cyt_P450"/>
</dbReference>
<evidence type="ECO:0000313" key="4">
    <source>
        <dbReference type="EMBL" id="CAI0447187.1"/>
    </source>
</evidence>
<comment type="similarity">
    <text evidence="1">Belongs to the cytochrome P450 family.</text>
</comment>
<dbReference type="EMBL" id="CAMGYJ010000007">
    <property type="protein sequence ID" value="CAI0447187.1"/>
    <property type="molecule type" value="Genomic_DNA"/>
</dbReference>
<accession>A0AAV0MLM0</accession>
<keyword evidence="3" id="KW-0408">Iron</keyword>
<dbReference type="AlphaFoldDB" id="A0AAV0MLM0"/>
<evidence type="ECO:0000256" key="2">
    <source>
        <dbReference type="ARBA" id="ARBA00022723"/>
    </source>
</evidence>
<dbReference type="Proteomes" id="UP001154282">
    <property type="component" value="Unassembled WGS sequence"/>
</dbReference>
<dbReference type="GO" id="GO:0020037">
    <property type="term" value="F:heme binding"/>
    <property type="evidence" value="ECO:0007669"/>
    <property type="project" value="InterPro"/>
</dbReference>
<proteinExistence type="inferred from homology"/>
<evidence type="ECO:0000256" key="1">
    <source>
        <dbReference type="ARBA" id="ARBA00010617"/>
    </source>
</evidence>
<keyword evidence="2" id="KW-0479">Metal-binding</keyword>
<organism evidence="4 5">
    <name type="scientific">Linum tenue</name>
    <dbReference type="NCBI Taxonomy" id="586396"/>
    <lineage>
        <taxon>Eukaryota</taxon>
        <taxon>Viridiplantae</taxon>
        <taxon>Streptophyta</taxon>
        <taxon>Embryophyta</taxon>
        <taxon>Tracheophyta</taxon>
        <taxon>Spermatophyta</taxon>
        <taxon>Magnoliopsida</taxon>
        <taxon>eudicotyledons</taxon>
        <taxon>Gunneridae</taxon>
        <taxon>Pentapetalae</taxon>
        <taxon>rosids</taxon>
        <taxon>fabids</taxon>
        <taxon>Malpighiales</taxon>
        <taxon>Linaceae</taxon>
        <taxon>Linum</taxon>
    </lineage>
</organism>
<dbReference type="PANTHER" id="PTHR24286">
    <property type="entry name" value="CYTOCHROME P450 26"/>
    <property type="match status" value="1"/>
</dbReference>
<evidence type="ECO:0000313" key="5">
    <source>
        <dbReference type="Proteomes" id="UP001154282"/>
    </source>
</evidence>
<dbReference type="Pfam" id="PF00067">
    <property type="entry name" value="p450"/>
    <property type="match status" value="2"/>
</dbReference>
<dbReference type="SUPFAM" id="SSF48264">
    <property type="entry name" value="Cytochrome P450"/>
    <property type="match status" value="1"/>
</dbReference>
<sequence length="230" mass="25621">MGWPYVGETLQLYSQHPNLFFATRKKRYGDVFKTSILGCPCVVLASPDAARFVLVTGSHLFKPTYPRTKEMLIAASAAVVSTFHELKKYSFDVAVLAVFGEVVVDPRCKRELSRDYGIVEKGYNSFPTRIPGTAYHAAVSARKRLGEIVREIITRERNNKEKKEGLLLGQLLDFKDGEGGTLTDEEIADNLIGVVFAARDTTASVLTWVLKFLADDRKLLEAVKVGGRYI</sequence>
<dbReference type="PANTHER" id="PTHR24286:SF376">
    <property type="entry name" value="ABSCISIC ACID 8'-HYDROXYLASE 4"/>
    <property type="match status" value="1"/>
</dbReference>